<evidence type="ECO:0000313" key="1">
    <source>
        <dbReference type="EMBL" id="SDN02716.1"/>
    </source>
</evidence>
<dbReference type="PANTHER" id="PTHR48098">
    <property type="entry name" value="ENTEROCHELIN ESTERASE-RELATED"/>
    <property type="match status" value="1"/>
</dbReference>
<sequence>MNGLLRYITVMGRDLSVYLPPEYAYGQDRFPVVYVQDGGDLFLHQISSLEELFSRCVIRRLIFVGIKPGRRNDEYTPWPSPALSGRFAPFGGQGRGYLDFLANQLKPYIDDTCRTLASPENTAIIGASLGGLISMYAAYLYPDIFGGIGSISGSFWYEGFMDFMRTAALANAQQKIYLDVGTLEGAGKTNLQAAMLEKTRQAYDILLQKGVSPDHCRLALQAGAAHGPDFFLQPGRFQAALQWLFPGAAVNE</sequence>
<evidence type="ECO:0000313" key="2">
    <source>
        <dbReference type="Proteomes" id="UP000214880"/>
    </source>
</evidence>
<protein>
    <submittedName>
        <fullName evidence="1">Predicted hydrolase of the alpha/beta superfamily</fullName>
    </submittedName>
</protein>
<accession>A0A1G9Y222</accession>
<dbReference type="Proteomes" id="UP000214880">
    <property type="component" value="Unassembled WGS sequence"/>
</dbReference>
<keyword evidence="1" id="KW-0378">Hydrolase</keyword>
<gene>
    <name evidence="1" type="ORF">SAMN04488502_110115</name>
</gene>
<keyword evidence="2" id="KW-1185">Reference proteome</keyword>
<dbReference type="Pfam" id="PF00756">
    <property type="entry name" value="Esterase"/>
    <property type="match status" value="1"/>
</dbReference>
<dbReference type="RefSeq" id="WP_422699888.1">
    <property type="nucleotide sequence ID" value="NZ_FNHB01000010.1"/>
</dbReference>
<name>A0A1G9Y222_9FIRM</name>
<dbReference type="PANTHER" id="PTHR48098:SF6">
    <property type="entry name" value="FERRI-BACILLIBACTIN ESTERASE BESA"/>
    <property type="match status" value="1"/>
</dbReference>
<reference evidence="1 2" key="1">
    <citation type="submission" date="2016-10" db="EMBL/GenBank/DDBJ databases">
        <authorList>
            <person name="de Groot N.N."/>
        </authorList>
    </citation>
    <scope>NUCLEOTIDE SEQUENCE [LARGE SCALE GENOMIC DNA]</scope>
    <source>
        <strain evidence="1 2">DSM 1736</strain>
    </source>
</reference>
<dbReference type="EMBL" id="FNHB01000010">
    <property type="protein sequence ID" value="SDN02716.1"/>
    <property type="molecule type" value="Genomic_DNA"/>
</dbReference>
<dbReference type="SUPFAM" id="SSF53474">
    <property type="entry name" value="alpha/beta-Hydrolases"/>
    <property type="match status" value="1"/>
</dbReference>
<dbReference type="GO" id="GO:0016787">
    <property type="term" value="F:hydrolase activity"/>
    <property type="evidence" value="ECO:0007669"/>
    <property type="project" value="UniProtKB-KW"/>
</dbReference>
<organism evidence="1 2">
    <name type="scientific">Dendrosporobacter quercicolus</name>
    <dbReference type="NCBI Taxonomy" id="146817"/>
    <lineage>
        <taxon>Bacteria</taxon>
        <taxon>Bacillati</taxon>
        <taxon>Bacillota</taxon>
        <taxon>Negativicutes</taxon>
        <taxon>Selenomonadales</taxon>
        <taxon>Sporomusaceae</taxon>
        <taxon>Dendrosporobacter</taxon>
    </lineage>
</organism>
<dbReference type="InterPro" id="IPR000801">
    <property type="entry name" value="Esterase-like"/>
</dbReference>
<dbReference type="AlphaFoldDB" id="A0A1G9Y222"/>
<dbReference type="STRING" id="146817.SAMN04488502_110115"/>
<dbReference type="Gene3D" id="3.40.50.1820">
    <property type="entry name" value="alpha/beta hydrolase"/>
    <property type="match status" value="1"/>
</dbReference>
<dbReference type="InterPro" id="IPR029058">
    <property type="entry name" value="AB_hydrolase_fold"/>
</dbReference>
<proteinExistence type="predicted"/>
<dbReference type="InterPro" id="IPR050583">
    <property type="entry name" value="Mycobacterial_A85_antigen"/>
</dbReference>